<evidence type="ECO:0000256" key="3">
    <source>
        <dbReference type="ARBA" id="ARBA00012438"/>
    </source>
</evidence>
<dbReference type="PROSITE" id="PS50894">
    <property type="entry name" value="HPT"/>
    <property type="match status" value="1"/>
</dbReference>
<dbReference type="PROSITE" id="PS50109">
    <property type="entry name" value="HIS_KIN"/>
    <property type="match status" value="1"/>
</dbReference>
<proteinExistence type="predicted"/>
<dbReference type="Gene3D" id="1.20.120.160">
    <property type="entry name" value="HPT domain"/>
    <property type="match status" value="1"/>
</dbReference>
<dbReference type="CDD" id="cd00082">
    <property type="entry name" value="HisKA"/>
    <property type="match status" value="1"/>
</dbReference>
<keyword evidence="8 16" id="KW-0812">Transmembrane</keyword>
<sequence length="971" mass="104573">MAGTFEPSPDLRTVERNLKRERRVFSMVIALLGLVAVAIAATGVWVRLNGSLRAQEQVARLYEQGVVDAVLERRSTLAASNLLLELRANGTLPLSPDRRGGLCTQVFPSAPADDVLHQSCDQSVRTLIAASQRPSIEMISIASGATYRYESPDASGSGARPLPPPMPPTLITSMILERFRSRDIDVLQAAREKRVEWLGVPGSAAGAGPEMVGASLVAKGDTLYAVVLTRIPLYDLLRPAGPNLSIPEPIVFDRLGTPLLAAGARSNAQRLDARLEARQDGMFHWVPDYGWALRRPPLVADFGHLIFALPIGHQGRAMMEDLVVIGAITAVLLALLFAMYRYWNYRFLTGTYAEAARAQRLLHEARLATEAAARARVAFFASMSHEIRTPLASLLGNMELVAMGPLDPEQRRRVDAMQVSAGGLLQIVDEVLDFSRIDVGALRIEVQPVSVTELLGRIAIAHAPLAAQRSLSFHAVYGSNIPSQLELDPARLTQIVNNLLGNAFKFTPAGKIVLRARWLEGNLEIVIADTGIGIPDAYRDRLFQPFSQVADKRIAQAGGTGLGLSICMRLVERMGGSIMLDSTLDVGTRVTVRLPLGVSDAPPPVRPRLPRNRTVVLSRDPECIEGVLNHFDWGACPPSARSDLDEPVDGDGHDCLLVTEAFDPARVLAWWPKPASVVWLKQLGPLVATIRPDGGREVSSYSLAGIHAAALAVITGAQPPKRSEAGPAGRPASPLAGHAVLIAEDNLLNRNLLRDQLRALGAGVIVAGNGSEAMAALAEQRVNAVLTDIDMPVMNGFDLLREMRHAGIDIPVYAVSASARPEDVAEGRARGFTGYLTKPVSLAELASVLARSDDGMGHEDEQSVASCGDDDLPELPRIPAAYAEAFLAQAGADLDEYDAIRSGRDVTWLARLLHRIAGSLAVVGPSELAELCEDLREYAADADGWDDEIETQSAYIARSLRQLCGRLSVAS</sequence>
<evidence type="ECO:0000256" key="2">
    <source>
        <dbReference type="ARBA" id="ARBA00004429"/>
    </source>
</evidence>
<evidence type="ECO:0000259" key="18">
    <source>
        <dbReference type="PROSITE" id="PS50110"/>
    </source>
</evidence>
<evidence type="ECO:0000256" key="7">
    <source>
        <dbReference type="ARBA" id="ARBA00022679"/>
    </source>
</evidence>
<gene>
    <name evidence="20" type="ORF">E0W60_10095</name>
</gene>
<evidence type="ECO:0000256" key="12">
    <source>
        <dbReference type="ARBA" id="ARBA00023012"/>
    </source>
</evidence>
<comment type="subcellular location">
    <subcellularLocation>
        <location evidence="2">Cell inner membrane</location>
        <topology evidence="2">Multi-pass membrane protein</topology>
    </subcellularLocation>
</comment>
<dbReference type="SUPFAM" id="SSF55874">
    <property type="entry name" value="ATPase domain of HSP90 chaperone/DNA topoisomerase II/histidine kinase"/>
    <property type="match status" value="1"/>
</dbReference>
<evidence type="ECO:0000256" key="8">
    <source>
        <dbReference type="ARBA" id="ARBA00022692"/>
    </source>
</evidence>
<keyword evidence="7" id="KW-0808">Transferase</keyword>
<feature type="domain" description="Response regulatory" evidence="18">
    <location>
        <begin position="739"/>
        <end position="853"/>
    </location>
</feature>
<evidence type="ECO:0000256" key="11">
    <source>
        <dbReference type="ARBA" id="ARBA00022989"/>
    </source>
</evidence>
<dbReference type="OrthoDB" id="9796305at2"/>
<dbReference type="Gene3D" id="3.30.565.10">
    <property type="entry name" value="Histidine kinase-like ATPase, C-terminal domain"/>
    <property type="match status" value="1"/>
</dbReference>
<dbReference type="GO" id="GO:0009927">
    <property type="term" value="F:histidine phosphotransfer kinase activity"/>
    <property type="evidence" value="ECO:0007669"/>
    <property type="project" value="TreeGrafter"/>
</dbReference>
<dbReference type="EMBL" id="CP038634">
    <property type="protein sequence ID" value="QBY51441.1"/>
    <property type="molecule type" value="Genomic_DNA"/>
</dbReference>
<evidence type="ECO:0000256" key="16">
    <source>
        <dbReference type="SAM" id="Phobius"/>
    </source>
</evidence>
<feature type="transmembrane region" description="Helical" evidence="16">
    <location>
        <begin position="24"/>
        <end position="46"/>
    </location>
</feature>
<feature type="domain" description="Histidine kinase" evidence="17">
    <location>
        <begin position="382"/>
        <end position="598"/>
    </location>
</feature>
<dbReference type="RefSeq" id="WP_135703827.1">
    <property type="nucleotide sequence ID" value="NZ_CP038634.1"/>
</dbReference>
<evidence type="ECO:0000256" key="15">
    <source>
        <dbReference type="PROSITE-ProRule" id="PRU00169"/>
    </source>
</evidence>
<dbReference type="InterPro" id="IPR036890">
    <property type="entry name" value="HATPase_C_sf"/>
</dbReference>
<dbReference type="Proteomes" id="UP000295294">
    <property type="component" value="Chromosome 1"/>
</dbReference>
<keyword evidence="11 16" id="KW-1133">Transmembrane helix</keyword>
<dbReference type="CDD" id="cd16922">
    <property type="entry name" value="HATPase_EvgS-ArcB-TorS-like"/>
    <property type="match status" value="1"/>
</dbReference>
<dbReference type="EC" id="2.7.13.3" evidence="3"/>
<dbReference type="SMART" id="SM00387">
    <property type="entry name" value="HATPase_c"/>
    <property type="match status" value="1"/>
</dbReference>
<evidence type="ECO:0000256" key="14">
    <source>
        <dbReference type="PROSITE-ProRule" id="PRU00110"/>
    </source>
</evidence>
<dbReference type="PANTHER" id="PTHR43047:SF72">
    <property type="entry name" value="OSMOSENSING HISTIDINE PROTEIN KINASE SLN1"/>
    <property type="match status" value="1"/>
</dbReference>
<dbReference type="CDD" id="cd17546">
    <property type="entry name" value="REC_hyHK_CKI1_RcsC-like"/>
    <property type="match status" value="1"/>
</dbReference>
<name>A0A4P7LHQ9_9BURK</name>
<dbReference type="PROSITE" id="PS50110">
    <property type="entry name" value="RESPONSE_REGULATORY"/>
    <property type="match status" value="1"/>
</dbReference>
<dbReference type="Pfam" id="PF00072">
    <property type="entry name" value="Response_reg"/>
    <property type="match status" value="1"/>
</dbReference>
<dbReference type="Pfam" id="PF02518">
    <property type="entry name" value="HATPase_c"/>
    <property type="match status" value="1"/>
</dbReference>
<keyword evidence="13 16" id="KW-0472">Membrane</keyword>
<dbReference type="AlphaFoldDB" id="A0A4P7LHQ9"/>
<dbReference type="Gene3D" id="1.10.287.130">
    <property type="match status" value="1"/>
</dbReference>
<dbReference type="SUPFAM" id="SSF47384">
    <property type="entry name" value="Homodimeric domain of signal transducing histidine kinase"/>
    <property type="match status" value="1"/>
</dbReference>
<dbReference type="SUPFAM" id="SSF52172">
    <property type="entry name" value="CheY-like"/>
    <property type="match status" value="1"/>
</dbReference>
<evidence type="ECO:0000256" key="4">
    <source>
        <dbReference type="ARBA" id="ARBA00022475"/>
    </source>
</evidence>
<keyword evidence="12" id="KW-0902">Two-component regulatory system</keyword>
<evidence type="ECO:0000256" key="5">
    <source>
        <dbReference type="ARBA" id="ARBA00022519"/>
    </source>
</evidence>
<reference evidence="20 21" key="1">
    <citation type="submission" date="2019-03" db="EMBL/GenBank/DDBJ databases">
        <title>Efficiently degradation of phenoxyalkanoic acid herbicides by Cupriavidus oxalaticus strain X32.</title>
        <authorList>
            <person name="Sheng X."/>
        </authorList>
    </citation>
    <scope>NUCLEOTIDE SEQUENCE [LARGE SCALE GENOMIC DNA]</scope>
    <source>
        <strain evidence="20 21">X32</strain>
    </source>
</reference>
<dbReference type="InterPro" id="IPR008207">
    <property type="entry name" value="Sig_transdc_His_kin_Hpt_dom"/>
</dbReference>
<feature type="modified residue" description="Phosphohistidine" evidence="14">
    <location>
        <position position="914"/>
    </location>
</feature>
<evidence type="ECO:0000256" key="6">
    <source>
        <dbReference type="ARBA" id="ARBA00022553"/>
    </source>
</evidence>
<dbReference type="InterPro" id="IPR005467">
    <property type="entry name" value="His_kinase_dom"/>
</dbReference>
<feature type="domain" description="HPt" evidence="19">
    <location>
        <begin position="875"/>
        <end position="971"/>
    </location>
</feature>
<dbReference type="InterPro" id="IPR003661">
    <property type="entry name" value="HisK_dim/P_dom"/>
</dbReference>
<evidence type="ECO:0000313" key="20">
    <source>
        <dbReference type="EMBL" id="QBY51441.1"/>
    </source>
</evidence>
<organism evidence="20 21">
    <name type="scientific">Cupriavidus oxalaticus</name>
    <dbReference type="NCBI Taxonomy" id="96344"/>
    <lineage>
        <taxon>Bacteria</taxon>
        <taxon>Pseudomonadati</taxon>
        <taxon>Pseudomonadota</taxon>
        <taxon>Betaproteobacteria</taxon>
        <taxon>Burkholderiales</taxon>
        <taxon>Burkholderiaceae</taxon>
        <taxon>Cupriavidus</taxon>
    </lineage>
</organism>
<dbReference type="PRINTS" id="PR00344">
    <property type="entry name" value="BCTRLSENSOR"/>
</dbReference>
<evidence type="ECO:0000313" key="21">
    <source>
        <dbReference type="Proteomes" id="UP000295294"/>
    </source>
</evidence>
<keyword evidence="5" id="KW-0997">Cell inner membrane</keyword>
<dbReference type="InterPro" id="IPR003594">
    <property type="entry name" value="HATPase_dom"/>
</dbReference>
<keyword evidence="4" id="KW-1003">Cell membrane</keyword>
<dbReference type="SMART" id="SM00448">
    <property type="entry name" value="REC"/>
    <property type="match status" value="1"/>
</dbReference>
<dbReference type="PANTHER" id="PTHR43047">
    <property type="entry name" value="TWO-COMPONENT HISTIDINE PROTEIN KINASE"/>
    <property type="match status" value="1"/>
</dbReference>
<dbReference type="Pfam" id="PF00512">
    <property type="entry name" value="HisKA"/>
    <property type="match status" value="1"/>
</dbReference>
<evidence type="ECO:0000259" key="17">
    <source>
        <dbReference type="PROSITE" id="PS50109"/>
    </source>
</evidence>
<dbReference type="InterPro" id="IPR036097">
    <property type="entry name" value="HisK_dim/P_sf"/>
</dbReference>
<protein>
    <recommendedName>
        <fullName evidence="3">histidine kinase</fullName>
        <ecNumber evidence="3">2.7.13.3</ecNumber>
    </recommendedName>
</protein>
<dbReference type="SUPFAM" id="SSF47226">
    <property type="entry name" value="Histidine-containing phosphotransfer domain, HPT domain"/>
    <property type="match status" value="1"/>
</dbReference>
<dbReference type="GO" id="GO:0005886">
    <property type="term" value="C:plasma membrane"/>
    <property type="evidence" value="ECO:0007669"/>
    <property type="project" value="UniProtKB-SubCell"/>
</dbReference>
<dbReference type="SMART" id="SM00388">
    <property type="entry name" value="HisKA"/>
    <property type="match status" value="1"/>
</dbReference>
<feature type="modified residue" description="4-aspartylphosphate" evidence="15">
    <location>
        <position position="788"/>
    </location>
</feature>
<dbReference type="KEGG" id="cox:E0W60_10095"/>
<keyword evidence="10" id="KW-0547">Nucleotide-binding</keyword>
<dbReference type="InterPro" id="IPR001789">
    <property type="entry name" value="Sig_transdc_resp-reg_receiver"/>
</dbReference>
<evidence type="ECO:0000256" key="9">
    <source>
        <dbReference type="ARBA" id="ARBA00022777"/>
    </source>
</evidence>
<keyword evidence="9" id="KW-0418">Kinase</keyword>
<feature type="transmembrane region" description="Helical" evidence="16">
    <location>
        <begin position="322"/>
        <end position="343"/>
    </location>
</feature>
<dbReference type="InterPro" id="IPR004358">
    <property type="entry name" value="Sig_transdc_His_kin-like_C"/>
</dbReference>
<keyword evidence="6 15" id="KW-0597">Phosphoprotein</keyword>
<accession>A0A4P7LHQ9</accession>
<evidence type="ECO:0000256" key="10">
    <source>
        <dbReference type="ARBA" id="ARBA00022840"/>
    </source>
</evidence>
<dbReference type="Gene3D" id="3.40.50.2300">
    <property type="match status" value="1"/>
</dbReference>
<evidence type="ECO:0000259" key="19">
    <source>
        <dbReference type="PROSITE" id="PS50894"/>
    </source>
</evidence>
<dbReference type="InterPro" id="IPR011006">
    <property type="entry name" value="CheY-like_superfamily"/>
</dbReference>
<dbReference type="Pfam" id="PF01627">
    <property type="entry name" value="Hpt"/>
    <property type="match status" value="1"/>
</dbReference>
<comment type="catalytic activity">
    <reaction evidence="1">
        <text>ATP + protein L-histidine = ADP + protein N-phospho-L-histidine.</text>
        <dbReference type="EC" id="2.7.13.3"/>
    </reaction>
</comment>
<dbReference type="GO" id="GO:0000155">
    <property type="term" value="F:phosphorelay sensor kinase activity"/>
    <property type="evidence" value="ECO:0007669"/>
    <property type="project" value="InterPro"/>
</dbReference>
<evidence type="ECO:0000256" key="1">
    <source>
        <dbReference type="ARBA" id="ARBA00000085"/>
    </source>
</evidence>
<dbReference type="InterPro" id="IPR036641">
    <property type="entry name" value="HPT_dom_sf"/>
</dbReference>
<evidence type="ECO:0000256" key="13">
    <source>
        <dbReference type="ARBA" id="ARBA00023136"/>
    </source>
</evidence>
<keyword evidence="10" id="KW-0067">ATP-binding</keyword>